<evidence type="ECO:0000313" key="2">
    <source>
        <dbReference type="EMBL" id="TFK38667.1"/>
    </source>
</evidence>
<keyword evidence="3" id="KW-1185">Reference proteome</keyword>
<dbReference type="AlphaFoldDB" id="A0A5C3M1L4"/>
<accession>A0A5C3M1L4</accession>
<dbReference type="OrthoDB" id="2953990at2759"/>
<dbReference type="EMBL" id="ML213602">
    <property type="protein sequence ID" value="TFK38667.1"/>
    <property type="molecule type" value="Genomic_DNA"/>
</dbReference>
<evidence type="ECO:0000313" key="3">
    <source>
        <dbReference type="Proteomes" id="UP000308652"/>
    </source>
</evidence>
<keyword evidence="1" id="KW-0812">Transmembrane</keyword>
<evidence type="ECO:0000256" key="1">
    <source>
        <dbReference type="SAM" id="Phobius"/>
    </source>
</evidence>
<gene>
    <name evidence="2" type="ORF">BDQ12DRAFT_630449</name>
</gene>
<reference evidence="2 3" key="1">
    <citation type="journal article" date="2019" name="Nat. Ecol. Evol.">
        <title>Megaphylogeny resolves global patterns of mushroom evolution.</title>
        <authorList>
            <person name="Varga T."/>
            <person name="Krizsan K."/>
            <person name="Foldi C."/>
            <person name="Dima B."/>
            <person name="Sanchez-Garcia M."/>
            <person name="Sanchez-Ramirez S."/>
            <person name="Szollosi G.J."/>
            <person name="Szarkandi J.G."/>
            <person name="Papp V."/>
            <person name="Albert L."/>
            <person name="Andreopoulos W."/>
            <person name="Angelini C."/>
            <person name="Antonin V."/>
            <person name="Barry K.W."/>
            <person name="Bougher N.L."/>
            <person name="Buchanan P."/>
            <person name="Buyck B."/>
            <person name="Bense V."/>
            <person name="Catcheside P."/>
            <person name="Chovatia M."/>
            <person name="Cooper J."/>
            <person name="Damon W."/>
            <person name="Desjardin D."/>
            <person name="Finy P."/>
            <person name="Geml J."/>
            <person name="Haridas S."/>
            <person name="Hughes K."/>
            <person name="Justo A."/>
            <person name="Karasinski D."/>
            <person name="Kautmanova I."/>
            <person name="Kiss B."/>
            <person name="Kocsube S."/>
            <person name="Kotiranta H."/>
            <person name="LaButti K.M."/>
            <person name="Lechner B.E."/>
            <person name="Liimatainen K."/>
            <person name="Lipzen A."/>
            <person name="Lukacs Z."/>
            <person name="Mihaltcheva S."/>
            <person name="Morgado L.N."/>
            <person name="Niskanen T."/>
            <person name="Noordeloos M.E."/>
            <person name="Ohm R.A."/>
            <person name="Ortiz-Santana B."/>
            <person name="Ovrebo C."/>
            <person name="Racz N."/>
            <person name="Riley R."/>
            <person name="Savchenko A."/>
            <person name="Shiryaev A."/>
            <person name="Soop K."/>
            <person name="Spirin V."/>
            <person name="Szebenyi C."/>
            <person name="Tomsovsky M."/>
            <person name="Tulloss R.E."/>
            <person name="Uehling J."/>
            <person name="Grigoriev I.V."/>
            <person name="Vagvolgyi C."/>
            <person name="Papp T."/>
            <person name="Martin F.M."/>
            <person name="Miettinen O."/>
            <person name="Hibbett D.S."/>
            <person name="Nagy L.G."/>
        </authorList>
    </citation>
    <scope>NUCLEOTIDE SEQUENCE [LARGE SCALE GENOMIC DNA]</scope>
    <source>
        <strain evidence="2 3">CBS 166.37</strain>
    </source>
</reference>
<name>A0A5C3M1L4_9AGAR</name>
<feature type="transmembrane region" description="Helical" evidence="1">
    <location>
        <begin position="32"/>
        <end position="51"/>
    </location>
</feature>
<feature type="transmembrane region" description="Helical" evidence="1">
    <location>
        <begin position="63"/>
        <end position="86"/>
    </location>
</feature>
<keyword evidence="1" id="KW-0472">Membrane</keyword>
<feature type="transmembrane region" description="Helical" evidence="1">
    <location>
        <begin position="98"/>
        <end position="117"/>
    </location>
</feature>
<keyword evidence="1" id="KW-1133">Transmembrane helix</keyword>
<protein>
    <recommendedName>
        <fullName evidence="4">Integral membrane protein</fullName>
    </recommendedName>
</protein>
<proteinExistence type="predicted"/>
<feature type="transmembrane region" description="Helical" evidence="1">
    <location>
        <begin position="129"/>
        <end position="151"/>
    </location>
</feature>
<evidence type="ECO:0008006" key="4">
    <source>
        <dbReference type="Google" id="ProtNLM"/>
    </source>
</evidence>
<dbReference type="Proteomes" id="UP000308652">
    <property type="component" value="Unassembled WGS sequence"/>
</dbReference>
<organism evidence="2 3">
    <name type="scientific">Crucibulum laeve</name>
    <dbReference type="NCBI Taxonomy" id="68775"/>
    <lineage>
        <taxon>Eukaryota</taxon>
        <taxon>Fungi</taxon>
        <taxon>Dikarya</taxon>
        <taxon>Basidiomycota</taxon>
        <taxon>Agaricomycotina</taxon>
        <taxon>Agaricomycetes</taxon>
        <taxon>Agaricomycetidae</taxon>
        <taxon>Agaricales</taxon>
        <taxon>Agaricineae</taxon>
        <taxon>Nidulariaceae</taxon>
        <taxon>Crucibulum</taxon>
    </lineage>
</organism>
<sequence length="375" mass="41296">MSAAAPADLPNPLTPLAFLPPTLSNQFEVSRYLYAVTLGIYMWDVAINLGSDYQLLFKHAIRFPTIVYYMSRTTTLTYIINCFIFQVGHVDNCQALEIALGICYILSTSTTSLLFLMRIQAIYHRNQAVRIMFIFLWVAVTAAAVVVPVGISGAHIGPTQQCINTRVEQYTAATAIVQMINDTAIFLAISYKILNVSLGDESLKTRAKMFFGNGSLPVVSRLLLQSGQQYYLIAACGNIVLLVLVELPNLPDVYRGMCTIPVLAVNNLMACIVFRKIKFGLISQDGSPMVNEFKSSFSGHSTGGLPSHHSNRLGIRRDDPTASFHLASSRNHATQVAVTRTYETDGGIPLDVIMKETRGYTHDFGDSKLGHGEKE</sequence>